<name>A0ABU5YPX9_9MYCO</name>
<evidence type="ECO:0000313" key="1">
    <source>
        <dbReference type="EMBL" id="MEB3052131.1"/>
    </source>
</evidence>
<keyword evidence="2" id="KW-1185">Reference proteome</keyword>
<organism evidence="1 2">
    <name type="scientific">[Mycobacterium] zoologicum</name>
    <dbReference type="NCBI Taxonomy" id="2872311"/>
    <lineage>
        <taxon>Bacteria</taxon>
        <taxon>Bacillati</taxon>
        <taxon>Actinomycetota</taxon>
        <taxon>Actinomycetes</taxon>
        <taxon>Mycobacteriales</taxon>
        <taxon>Mycobacteriaceae</taxon>
        <taxon>Mycolicibacter</taxon>
    </lineage>
</organism>
<protein>
    <submittedName>
        <fullName evidence="1">Uncharacterized protein</fullName>
    </submittedName>
</protein>
<sequence length="179" mass="19173">MSHDIFDVDFTLSGDDCHITIAGGGDRNHPSAKWNDEAEEWDLVLVVDACEGREPYDAAMLAQGFTPIGDDRACRIDTDVPYAVADRICSAVCSAVDAASIDLGEEGTSEVIVRAGDYAVSIAEDEVEGGGILWTLSATSENDDDWEGGYEIASNGWVFGDTKAAEADIQRIIDMMSGR</sequence>
<evidence type="ECO:0000313" key="2">
    <source>
        <dbReference type="Proteomes" id="UP001299046"/>
    </source>
</evidence>
<gene>
    <name evidence="1" type="ORF">KV112_20690</name>
</gene>
<dbReference type="EMBL" id="JAYJJT010000035">
    <property type="protein sequence ID" value="MEB3052131.1"/>
    <property type="molecule type" value="Genomic_DNA"/>
</dbReference>
<comment type="caution">
    <text evidence="1">The sequence shown here is derived from an EMBL/GenBank/DDBJ whole genome shotgun (WGS) entry which is preliminary data.</text>
</comment>
<dbReference type="RefSeq" id="WP_329800049.1">
    <property type="nucleotide sequence ID" value="NZ_JAYJJT010000035.1"/>
</dbReference>
<dbReference type="Proteomes" id="UP001299046">
    <property type="component" value="Unassembled WGS sequence"/>
</dbReference>
<reference evidence="1 2" key="1">
    <citation type="submission" date="2023-12" db="EMBL/GenBank/DDBJ databases">
        <title>Description of new species of Mycobacterium terrae complex isolated from sewage at the Sao Paulo Zoological Park Foundation in Brazil.</title>
        <authorList>
            <person name="Romagnoli C.L."/>
            <person name="Conceicao E.C."/>
            <person name="Machado E."/>
            <person name="Barreto L.B.P.F."/>
            <person name="Sharma A."/>
            <person name="Silva N.M."/>
            <person name="Marques L.E."/>
            <person name="Juliana M.A."/>
            <person name="Lourenco M.C.S."/>
            <person name="Digiampietri L.A."/>
            <person name="Suffys P.N."/>
            <person name="Viana-Niero C."/>
        </authorList>
    </citation>
    <scope>NUCLEOTIDE SEQUENCE [LARGE SCALE GENOMIC DNA]</scope>
    <source>
        <strain evidence="1 2">MYC123</strain>
    </source>
</reference>
<proteinExistence type="predicted"/>
<accession>A0ABU5YPX9</accession>